<protein>
    <submittedName>
        <fullName evidence="3">DUF917 domain-containing protein</fullName>
    </submittedName>
</protein>
<name>A0ABP4N015_9ACTN</name>
<dbReference type="Gene3D" id="2.40.390.10">
    <property type="entry name" value="CV3147-like"/>
    <property type="match status" value="1"/>
</dbReference>
<dbReference type="Gene3D" id="3.40.1610.10">
    <property type="entry name" value="CV3147-like domain"/>
    <property type="match status" value="1"/>
</dbReference>
<comment type="caution">
    <text evidence="3">The sequence shown here is derived from an EMBL/GenBank/DDBJ whole genome shotgun (WGS) entry which is preliminary data.</text>
</comment>
<dbReference type="InterPro" id="IPR010318">
    <property type="entry name" value="S-Me-THD_N"/>
</dbReference>
<dbReference type="InterPro" id="IPR048350">
    <property type="entry name" value="S-Me-THD-like_C"/>
</dbReference>
<dbReference type="Pfam" id="PF06032">
    <property type="entry name" value="S-Me-THD_N"/>
    <property type="match status" value="1"/>
</dbReference>
<dbReference type="SUPFAM" id="SSF160991">
    <property type="entry name" value="CV3147-like"/>
    <property type="match status" value="1"/>
</dbReference>
<dbReference type="RefSeq" id="WP_344208987.1">
    <property type="nucleotide sequence ID" value="NZ_BAAAOS010000005.1"/>
</dbReference>
<gene>
    <name evidence="3" type="ORF">GCM10009789_03530</name>
</gene>
<accession>A0ABP4N015</accession>
<reference evidence="4" key="1">
    <citation type="journal article" date="2019" name="Int. J. Syst. Evol. Microbiol.">
        <title>The Global Catalogue of Microorganisms (GCM) 10K type strain sequencing project: providing services to taxonomists for standard genome sequencing and annotation.</title>
        <authorList>
            <consortium name="The Broad Institute Genomics Platform"/>
            <consortium name="The Broad Institute Genome Sequencing Center for Infectious Disease"/>
            <person name="Wu L."/>
            <person name="Ma J."/>
        </authorList>
    </citation>
    <scope>NUCLEOTIDE SEQUENCE [LARGE SCALE GENOMIC DNA]</scope>
    <source>
        <strain evidence="4">JCM 14969</strain>
    </source>
</reference>
<proteinExistence type="predicted"/>
<evidence type="ECO:0000259" key="2">
    <source>
        <dbReference type="Pfam" id="PF20906"/>
    </source>
</evidence>
<dbReference type="EMBL" id="BAAAOS010000005">
    <property type="protein sequence ID" value="GAA1553323.1"/>
    <property type="molecule type" value="Genomic_DNA"/>
</dbReference>
<evidence type="ECO:0000313" key="4">
    <source>
        <dbReference type="Proteomes" id="UP001500393"/>
    </source>
</evidence>
<dbReference type="Proteomes" id="UP001500393">
    <property type="component" value="Unassembled WGS sequence"/>
</dbReference>
<dbReference type="InterPro" id="IPR024071">
    <property type="entry name" value="S-Me-THD_C_sf"/>
</dbReference>
<dbReference type="Pfam" id="PF20906">
    <property type="entry name" value="S-Me-THD_C"/>
    <property type="match status" value="1"/>
</dbReference>
<evidence type="ECO:0000313" key="3">
    <source>
        <dbReference type="EMBL" id="GAA1553323.1"/>
    </source>
</evidence>
<evidence type="ECO:0000259" key="1">
    <source>
        <dbReference type="Pfam" id="PF06032"/>
    </source>
</evidence>
<sequence length="356" mass="37859">MELIEAADVTVIARGAAILGAGGGGDPWLGSLMAQHAIERHGPVRLVPPGELQDDAFVLPVALMGAPTVIVEKAPAGDEFRRAFASLEQYRGRAVSHVGCLEVGGLNSMVPIVSAAMTGLPLVDADGMGRAFPELQMVLLTVDGISCSPMALADEKGNALLLTAVDNEWAERIARSATVEMGCSATIALYPLNGREARESLVPHTLTLARDLGLLVEQTRAAHEDAAEAVAAHARGRVLARGTVVDVQRRTVAGFARGSAIIEGFDEWAGSRLELDFQNEHLVARLDGELVASVPDLICVLDAENGEPLTTESLRFGYRVAVLALPCHERWRTAAALELVGPRKFGYDHDYRPVAP</sequence>
<organism evidence="3 4">
    <name type="scientific">Kribbella sancticallisti</name>
    <dbReference type="NCBI Taxonomy" id="460087"/>
    <lineage>
        <taxon>Bacteria</taxon>
        <taxon>Bacillati</taxon>
        <taxon>Actinomycetota</taxon>
        <taxon>Actinomycetes</taxon>
        <taxon>Propionibacteriales</taxon>
        <taxon>Kribbellaceae</taxon>
        <taxon>Kribbella</taxon>
    </lineage>
</organism>
<feature type="domain" description="S-Me-THD-like C-terminal" evidence="2">
    <location>
        <begin position="166"/>
        <end position="354"/>
    </location>
</feature>
<feature type="domain" description="S-Me-THD N-terminal" evidence="1">
    <location>
        <begin position="8"/>
        <end position="163"/>
    </location>
</feature>
<keyword evidence="4" id="KW-1185">Reference proteome</keyword>
<dbReference type="InterPro" id="IPR027479">
    <property type="entry name" value="S-Me-THD_N_sf"/>
</dbReference>